<dbReference type="CDD" id="cd10030">
    <property type="entry name" value="UDG-F4_TTUDGA_SPO1dp_like"/>
    <property type="match status" value="1"/>
</dbReference>
<keyword evidence="4" id="KW-0479">Metal-binding</keyword>
<evidence type="ECO:0000256" key="4">
    <source>
        <dbReference type="ARBA" id="ARBA00022723"/>
    </source>
</evidence>
<dbReference type="InterPro" id="IPR005122">
    <property type="entry name" value="Uracil-DNA_glycosylase-like"/>
</dbReference>
<dbReference type="SMART" id="SM00987">
    <property type="entry name" value="UreE_C"/>
    <property type="match status" value="1"/>
</dbReference>
<protein>
    <recommendedName>
        <fullName evidence="2">Type-4 uracil-DNA glycosylase</fullName>
    </recommendedName>
</protein>
<evidence type="ECO:0000313" key="11">
    <source>
        <dbReference type="EMBL" id="MFC3703738.1"/>
    </source>
</evidence>
<comment type="similarity">
    <text evidence="1">Belongs to the uracil-DNA glycosylase (UDG) superfamily. Type 4 (UDGa) family.</text>
</comment>
<dbReference type="NCBIfam" id="TIGR00758">
    <property type="entry name" value="UDG_fam4"/>
    <property type="match status" value="1"/>
</dbReference>
<keyword evidence="9" id="KW-0234">DNA repair</keyword>
<keyword evidence="3" id="KW-0004">4Fe-4S</keyword>
<evidence type="ECO:0000256" key="2">
    <source>
        <dbReference type="ARBA" id="ARBA00019403"/>
    </source>
</evidence>
<gene>
    <name evidence="11" type="ORF">ACFOOL_03085</name>
</gene>
<dbReference type="RefSeq" id="WP_380094760.1">
    <property type="nucleotide sequence ID" value="NZ_JBHRYD010000001.1"/>
</dbReference>
<evidence type="ECO:0000256" key="3">
    <source>
        <dbReference type="ARBA" id="ARBA00022485"/>
    </source>
</evidence>
<dbReference type="SMART" id="SM00986">
    <property type="entry name" value="UDG"/>
    <property type="match status" value="1"/>
</dbReference>
<dbReference type="Proteomes" id="UP001595613">
    <property type="component" value="Unassembled WGS sequence"/>
</dbReference>
<reference evidence="12" key="1">
    <citation type="journal article" date="2019" name="Int. J. Syst. Evol. Microbiol.">
        <title>The Global Catalogue of Microorganisms (GCM) 10K type strain sequencing project: providing services to taxonomists for standard genome sequencing and annotation.</title>
        <authorList>
            <consortium name="The Broad Institute Genomics Platform"/>
            <consortium name="The Broad Institute Genome Sequencing Center for Infectious Disease"/>
            <person name="Wu L."/>
            <person name="Ma J."/>
        </authorList>
    </citation>
    <scope>NUCLEOTIDE SEQUENCE [LARGE SCALE GENOMIC DNA]</scope>
    <source>
        <strain evidence="12">KCTC 42281</strain>
    </source>
</reference>
<evidence type="ECO:0000256" key="9">
    <source>
        <dbReference type="ARBA" id="ARBA00023204"/>
    </source>
</evidence>
<evidence type="ECO:0000313" key="12">
    <source>
        <dbReference type="Proteomes" id="UP001595613"/>
    </source>
</evidence>
<name>A0ABV7WZT0_9HYPH</name>
<evidence type="ECO:0000259" key="10">
    <source>
        <dbReference type="SMART" id="SM00986"/>
    </source>
</evidence>
<evidence type="ECO:0000256" key="7">
    <source>
        <dbReference type="ARBA" id="ARBA00023004"/>
    </source>
</evidence>
<proteinExistence type="inferred from homology"/>
<keyword evidence="5" id="KW-0227">DNA damage</keyword>
<dbReference type="SUPFAM" id="SSF52141">
    <property type="entry name" value="Uracil-DNA glycosylase-like"/>
    <property type="match status" value="1"/>
</dbReference>
<keyword evidence="12" id="KW-1185">Reference proteome</keyword>
<evidence type="ECO:0000256" key="6">
    <source>
        <dbReference type="ARBA" id="ARBA00022801"/>
    </source>
</evidence>
<dbReference type="Pfam" id="PF03167">
    <property type="entry name" value="UDG"/>
    <property type="match status" value="1"/>
</dbReference>
<evidence type="ECO:0000256" key="5">
    <source>
        <dbReference type="ARBA" id="ARBA00022763"/>
    </source>
</evidence>
<comment type="caution">
    <text evidence="11">The sequence shown here is derived from an EMBL/GenBank/DDBJ whole genome shotgun (WGS) entry which is preliminary data.</text>
</comment>
<organism evidence="11 12">
    <name type="scientific">Devosia honganensis</name>
    <dbReference type="NCBI Taxonomy" id="1610527"/>
    <lineage>
        <taxon>Bacteria</taxon>
        <taxon>Pseudomonadati</taxon>
        <taxon>Pseudomonadota</taxon>
        <taxon>Alphaproteobacteria</taxon>
        <taxon>Hyphomicrobiales</taxon>
        <taxon>Devosiaceae</taxon>
        <taxon>Devosia</taxon>
    </lineage>
</organism>
<dbReference type="EMBL" id="JBHRYD010000001">
    <property type="protein sequence ID" value="MFC3703738.1"/>
    <property type="molecule type" value="Genomic_DNA"/>
</dbReference>
<dbReference type="InterPro" id="IPR036895">
    <property type="entry name" value="Uracil-DNA_glycosylase-like_sf"/>
</dbReference>
<dbReference type="PANTHER" id="PTHR33693:SF9">
    <property type="entry name" value="TYPE-4 URACIL-DNA GLYCOSYLASE"/>
    <property type="match status" value="1"/>
</dbReference>
<evidence type="ECO:0000256" key="1">
    <source>
        <dbReference type="ARBA" id="ARBA00006521"/>
    </source>
</evidence>
<dbReference type="InterPro" id="IPR005273">
    <property type="entry name" value="Ura-DNA_glyco_family4"/>
</dbReference>
<dbReference type="Gene3D" id="3.40.470.10">
    <property type="entry name" value="Uracil-DNA glycosylase-like domain"/>
    <property type="match status" value="1"/>
</dbReference>
<keyword evidence="6" id="KW-0378">Hydrolase</keyword>
<feature type="domain" description="Uracil-DNA glycosylase-like" evidence="10">
    <location>
        <begin position="33"/>
        <end position="196"/>
    </location>
</feature>
<keyword evidence="7" id="KW-0408">Iron</keyword>
<accession>A0ABV7WZT0</accession>
<sequence length="202" mass="22516">MTEQQIRSLSEARRAVEDCRRCPLYRNATQAVFGEGPAYASLVFVGEQPGHEEDLAGRPFVGPAGRLFDQILDEVGIDRTAVYVTNAVKHFKFVPRGKRRLHQRPDGDEIRACKFWLDLEVTLVSPKIIVALGATAAKSLLGRASVTIGRLRGAPIAMEGGPLLFVTNHPSYLLRIPDAEGRRRERLKFEADLALVRQTLER</sequence>
<dbReference type="InterPro" id="IPR051536">
    <property type="entry name" value="UDG_Type-4/5"/>
</dbReference>
<dbReference type="NCBIfam" id="TIGR03914">
    <property type="entry name" value="UDG_fam_dom"/>
    <property type="match status" value="1"/>
</dbReference>
<evidence type="ECO:0000256" key="8">
    <source>
        <dbReference type="ARBA" id="ARBA00023014"/>
    </source>
</evidence>
<dbReference type="PANTHER" id="PTHR33693">
    <property type="entry name" value="TYPE-5 URACIL-DNA GLYCOSYLASE"/>
    <property type="match status" value="1"/>
</dbReference>
<keyword evidence="8" id="KW-0411">Iron-sulfur</keyword>